<dbReference type="Proteomes" id="UP000629619">
    <property type="component" value="Unassembled WGS sequence"/>
</dbReference>
<evidence type="ECO:0000313" key="2">
    <source>
        <dbReference type="Proteomes" id="UP000629619"/>
    </source>
</evidence>
<proteinExistence type="predicted"/>
<reference evidence="1" key="1">
    <citation type="submission" date="2021-01" db="EMBL/GenBank/DDBJ databases">
        <title>Whole genome shotgun sequence of Actinoplanes siamensis NBRC 109076.</title>
        <authorList>
            <person name="Komaki H."/>
            <person name="Tamura T."/>
        </authorList>
    </citation>
    <scope>NUCLEOTIDE SEQUENCE</scope>
    <source>
        <strain evidence="1">NBRC 109076</strain>
    </source>
</reference>
<keyword evidence="2" id="KW-1185">Reference proteome</keyword>
<sequence length="319" mass="34601">MLPRMPPHHPVLDPAAAYPKIAELRSALDSRDWSAARSLLDTAEPVERGYLIQAGGAHSGREDLLRGVLAGQPADSTAGALLGQQLIQAGRTVRTARRARDVSREQSAAFHDKLRQAEIVLIDAAARTPDDPAVWTARITTARGLRLGRSEARRRYDRLAGIDPHFLPGQSEFLRQLCPKWGGDWPLAHAFARESADAAPPGTLNPVLVAEAHLEHWAGLDGDAAAQREHLCADPVRGELYEAAKRSVWHPEFRRTHGWVSVMSTFAMAFALLDDMPAVASMFTALGDLATGQPWSYLGDPATVISRYRARALPAGGAA</sequence>
<name>A0A919N8X6_9ACTN</name>
<evidence type="ECO:0008006" key="3">
    <source>
        <dbReference type="Google" id="ProtNLM"/>
    </source>
</evidence>
<comment type="caution">
    <text evidence="1">The sequence shown here is derived from an EMBL/GenBank/DDBJ whole genome shotgun (WGS) entry which is preliminary data.</text>
</comment>
<protein>
    <recommendedName>
        <fullName evidence="3">DUF4034 domain-containing protein</fullName>
    </recommendedName>
</protein>
<dbReference type="AlphaFoldDB" id="A0A919N8X6"/>
<dbReference type="EMBL" id="BOMW01000036">
    <property type="protein sequence ID" value="GIF06440.1"/>
    <property type="molecule type" value="Genomic_DNA"/>
</dbReference>
<gene>
    <name evidence="1" type="ORF">Asi03nite_39780</name>
</gene>
<evidence type="ECO:0000313" key="1">
    <source>
        <dbReference type="EMBL" id="GIF06440.1"/>
    </source>
</evidence>
<organism evidence="1 2">
    <name type="scientific">Actinoplanes siamensis</name>
    <dbReference type="NCBI Taxonomy" id="1223317"/>
    <lineage>
        <taxon>Bacteria</taxon>
        <taxon>Bacillati</taxon>
        <taxon>Actinomycetota</taxon>
        <taxon>Actinomycetes</taxon>
        <taxon>Micromonosporales</taxon>
        <taxon>Micromonosporaceae</taxon>
        <taxon>Actinoplanes</taxon>
    </lineage>
</organism>
<accession>A0A919N8X6</accession>